<dbReference type="RefSeq" id="WP_267542240.1">
    <property type="nucleotide sequence ID" value="NZ_JAPNKA010000001.1"/>
</dbReference>
<dbReference type="InterPro" id="IPR018392">
    <property type="entry name" value="LysM"/>
</dbReference>
<feature type="domain" description="Peptidase C51" evidence="4">
    <location>
        <begin position="84"/>
        <end position="235"/>
    </location>
</feature>
<evidence type="ECO:0000313" key="7">
    <source>
        <dbReference type="Proteomes" id="UP001207654"/>
    </source>
</evidence>
<feature type="compositionally biased region" description="Polar residues" evidence="3">
    <location>
        <begin position="1"/>
        <end position="22"/>
    </location>
</feature>
<reference evidence="6 7" key="1">
    <citation type="submission" date="2022-11" db="EMBL/GenBank/DDBJ databases">
        <title>Minimal conservation of predation-associated metabolite biosynthetic gene clusters underscores biosynthetic potential of Myxococcota including descriptions for ten novel species: Archangium lansinium sp. nov., Myxococcus landrumus sp. nov., Nannocystis bai.</title>
        <authorList>
            <person name="Ahearne A."/>
            <person name="Stevens C."/>
            <person name="Phillips K."/>
        </authorList>
    </citation>
    <scope>NUCLEOTIDE SEQUENCE [LARGE SCALE GENOMIC DNA]</scope>
    <source>
        <strain evidence="6 7">MIWBW</strain>
    </source>
</reference>
<dbReference type="SMART" id="SM00257">
    <property type="entry name" value="LysM"/>
    <property type="match status" value="1"/>
</dbReference>
<gene>
    <name evidence="6" type="ORF">OV287_55695</name>
</gene>
<feature type="region of interest" description="Disordered" evidence="3">
    <location>
        <begin position="1"/>
        <end position="49"/>
    </location>
</feature>
<name>A0ABT4APU1_9BACT</name>
<comment type="caution">
    <text evidence="6">The sequence shown here is derived from an EMBL/GenBank/DDBJ whole genome shotgun (WGS) entry which is preliminary data.</text>
</comment>
<dbReference type="SUPFAM" id="SSF54106">
    <property type="entry name" value="LysM domain"/>
    <property type="match status" value="1"/>
</dbReference>
<keyword evidence="1" id="KW-0732">Signal</keyword>
<dbReference type="Gene3D" id="3.90.1720.10">
    <property type="entry name" value="endopeptidase domain like (from Nostoc punctiforme)"/>
    <property type="match status" value="2"/>
</dbReference>
<proteinExistence type="predicted"/>
<protein>
    <submittedName>
        <fullName evidence="6">CHAP domain-containing protein</fullName>
    </submittedName>
</protein>
<dbReference type="InterPro" id="IPR036779">
    <property type="entry name" value="LysM_dom_sf"/>
</dbReference>
<accession>A0ABT4APU1</accession>
<evidence type="ECO:0000256" key="3">
    <source>
        <dbReference type="SAM" id="MobiDB-lite"/>
    </source>
</evidence>
<dbReference type="Pfam" id="PF05257">
    <property type="entry name" value="CHAP"/>
    <property type="match status" value="1"/>
</dbReference>
<evidence type="ECO:0000259" key="4">
    <source>
        <dbReference type="PROSITE" id="PS50911"/>
    </source>
</evidence>
<feature type="compositionally biased region" description="Low complexity" evidence="3">
    <location>
        <begin position="32"/>
        <end position="46"/>
    </location>
</feature>
<dbReference type="Proteomes" id="UP001207654">
    <property type="component" value="Unassembled WGS sequence"/>
</dbReference>
<evidence type="ECO:0000256" key="1">
    <source>
        <dbReference type="ARBA" id="ARBA00022729"/>
    </source>
</evidence>
<dbReference type="EMBL" id="JAPNKA010000001">
    <property type="protein sequence ID" value="MCY1083718.1"/>
    <property type="molecule type" value="Genomic_DNA"/>
</dbReference>
<dbReference type="PROSITE" id="PS50911">
    <property type="entry name" value="CHAP"/>
    <property type="match status" value="2"/>
</dbReference>
<evidence type="ECO:0000259" key="5">
    <source>
        <dbReference type="PROSITE" id="PS51782"/>
    </source>
</evidence>
<keyword evidence="2" id="KW-0378">Hydrolase</keyword>
<dbReference type="CDD" id="cd00118">
    <property type="entry name" value="LysM"/>
    <property type="match status" value="1"/>
</dbReference>
<evidence type="ECO:0000313" key="6">
    <source>
        <dbReference type="EMBL" id="MCY1083718.1"/>
    </source>
</evidence>
<dbReference type="InterPro" id="IPR038765">
    <property type="entry name" value="Papain-like_cys_pep_sf"/>
</dbReference>
<sequence>MALKIQSGTPVLQPRTAETQARPSAPRPQTPSAATGFSSSSGFSAGNTRRALSLDGAPQLPVSQQGNTLSASSLLRMGSAQVPVTGSGAGAGSAGGAAEARNPYDPTQEFEYALHSTFEQFGPEAAAALESVIAQIQAGQTPSVSTAVPQVGDVMVWGPNAGSMNSAVGQADQAGHMGVVQGVTDNGDGTVTVRVAEQNWNDNDGTQNGVPFRDIRLSRNPDGTLSLPNGVGFVPLNPNAPVDSGAPAPTGTQGPALGPNTTIDNPNFQIHNTPAHSATDPYRECVGYIHDMPQYKGLIENLAMANAPTDTFLEAEEIPTNTRVPAEGSLIVWDSGAGDDIVGSTNSSLGHVGYVEDVIPNYDPPGDPNGDLLSYTVTISEANASGTGNNDRSLRTFTVEAEPDGEAALPSGVGFYNPSVAAGGTPSTNPVGGSAPIAGQPVTRGQNYSVQSGDTLSSIAARAGVTVQDLINANQSLQANPDFLSIGQSIYIP</sequence>
<dbReference type="InterPro" id="IPR007921">
    <property type="entry name" value="CHAP_dom"/>
</dbReference>
<feature type="domain" description="Peptidase C51" evidence="4">
    <location>
        <begin position="260"/>
        <end position="417"/>
    </location>
</feature>
<organism evidence="6 7">
    <name type="scientific">Archangium lansingense</name>
    <dbReference type="NCBI Taxonomy" id="2995310"/>
    <lineage>
        <taxon>Bacteria</taxon>
        <taxon>Pseudomonadati</taxon>
        <taxon>Myxococcota</taxon>
        <taxon>Myxococcia</taxon>
        <taxon>Myxococcales</taxon>
        <taxon>Cystobacterineae</taxon>
        <taxon>Archangiaceae</taxon>
        <taxon>Archangium</taxon>
    </lineage>
</organism>
<feature type="domain" description="LysM" evidence="5">
    <location>
        <begin position="446"/>
        <end position="492"/>
    </location>
</feature>
<dbReference type="SUPFAM" id="SSF54001">
    <property type="entry name" value="Cysteine proteinases"/>
    <property type="match status" value="2"/>
</dbReference>
<dbReference type="PROSITE" id="PS51782">
    <property type="entry name" value="LYSM"/>
    <property type="match status" value="1"/>
</dbReference>
<keyword evidence="7" id="KW-1185">Reference proteome</keyword>
<dbReference type="Pfam" id="PF01476">
    <property type="entry name" value="LysM"/>
    <property type="match status" value="1"/>
</dbReference>
<dbReference type="Gene3D" id="3.10.350.10">
    <property type="entry name" value="LysM domain"/>
    <property type="match status" value="1"/>
</dbReference>
<evidence type="ECO:0000256" key="2">
    <source>
        <dbReference type="ARBA" id="ARBA00022801"/>
    </source>
</evidence>